<evidence type="ECO:0000256" key="6">
    <source>
        <dbReference type="ARBA" id="ARBA00031036"/>
    </source>
</evidence>
<dbReference type="AlphaFoldDB" id="A0A6J4J104"/>
<comment type="pathway">
    <text evidence="1">Purine metabolism; purine nucleoside salvage.</text>
</comment>
<dbReference type="NCBIfam" id="TIGR01697">
    <property type="entry name" value="PNPH-PUNA-XAPA"/>
    <property type="match status" value="1"/>
</dbReference>
<evidence type="ECO:0000256" key="3">
    <source>
        <dbReference type="ARBA" id="ARBA00011886"/>
    </source>
</evidence>
<dbReference type="GO" id="GO:0005737">
    <property type="term" value="C:cytoplasm"/>
    <property type="evidence" value="ECO:0007669"/>
    <property type="project" value="TreeGrafter"/>
</dbReference>
<feature type="binding site" evidence="7">
    <location>
        <position position="23"/>
    </location>
    <ligand>
        <name>phosphate</name>
        <dbReference type="ChEBI" id="CHEBI:43474"/>
    </ligand>
</feature>
<evidence type="ECO:0000256" key="1">
    <source>
        <dbReference type="ARBA" id="ARBA00005058"/>
    </source>
</evidence>
<dbReference type="NCBIfam" id="NF006054">
    <property type="entry name" value="PRK08202.1"/>
    <property type="match status" value="1"/>
</dbReference>
<dbReference type="InterPro" id="IPR000845">
    <property type="entry name" value="Nucleoside_phosphorylase_d"/>
</dbReference>
<dbReference type="UniPathway" id="UPA00606"/>
<evidence type="ECO:0000256" key="4">
    <source>
        <dbReference type="ARBA" id="ARBA00022676"/>
    </source>
</evidence>
<evidence type="ECO:0000313" key="9">
    <source>
        <dbReference type="EMBL" id="CAA9265287.1"/>
    </source>
</evidence>
<dbReference type="Gene3D" id="3.40.50.1580">
    <property type="entry name" value="Nucleoside phosphorylase domain"/>
    <property type="match status" value="1"/>
</dbReference>
<dbReference type="GO" id="GO:0009116">
    <property type="term" value="P:nucleoside metabolic process"/>
    <property type="evidence" value="ECO:0007669"/>
    <property type="project" value="InterPro"/>
</dbReference>
<dbReference type="InterPro" id="IPR035994">
    <property type="entry name" value="Nucleoside_phosphorylase_sf"/>
</dbReference>
<name>A0A6J4J104_9BACT</name>
<reference evidence="9" key="1">
    <citation type="submission" date="2020-02" db="EMBL/GenBank/DDBJ databases">
        <authorList>
            <person name="Meier V. D."/>
        </authorList>
    </citation>
    <scope>NUCLEOTIDE SEQUENCE</scope>
    <source>
        <strain evidence="9">AVDCRST_MAG42</strain>
    </source>
</reference>
<feature type="binding site" evidence="7">
    <location>
        <position position="54"/>
    </location>
    <ligand>
        <name>phosphate</name>
        <dbReference type="ChEBI" id="CHEBI:43474"/>
    </ligand>
</feature>
<dbReference type="PIRSF" id="PIRSF000477">
    <property type="entry name" value="PurNPase"/>
    <property type="match status" value="1"/>
</dbReference>
<dbReference type="EC" id="2.4.2.1" evidence="3"/>
<feature type="binding site" evidence="7">
    <location>
        <position position="222"/>
    </location>
    <ligand>
        <name>a purine D-ribonucleoside</name>
        <dbReference type="ChEBI" id="CHEBI:142355"/>
    </ligand>
</feature>
<evidence type="ECO:0000259" key="8">
    <source>
        <dbReference type="Pfam" id="PF01048"/>
    </source>
</evidence>
<comment type="similarity">
    <text evidence="2">Belongs to the PNP/MTAP phosphorylase family.</text>
</comment>
<evidence type="ECO:0000256" key="2">
    <source>
        <dbReference type="ARBA" id="ARBA00006751"/>
    </source>
</evidence>
<evidence type="ECO:0000256" key="7">
    <source>
        <dbReference type="PIRSR" id="PIRSR000477-2"/>
    </source>
</evidence>
<dbReference type="GO" id="GO:0004731">
    <property type="term" value="F:purine-nucleoside phosphorylase activity"/>
    <property type="evidence" value="ECO:0007669"/>
    <property type="project" value="UniProtKB-EC"/>
</dbReference>
<sequence>MSKADPRARLQSWGADLAIVLGSGLGSLAEEVGSGERVPYSEFPELPPPRVPGHGGQFGLGWIGGTKAIFAQGRVHLYEGHSAHAATAGIRILAECGVKRVILTNAAGTTNPAYAPGSWMMISDHLNLTGTTPLLGAPAFIDMTATYSREWRTQLAEAGNALGIPLHEGVYAGLLGPQYETPAEVRMLRHLGADAIGMSTVLEAIQARALGLEVAGFSCLTNWAAGVSDQHLSHEEVLTTGKAAAGDLARLLGAAFRNA</sequence>
<dbReference type="CDD" id="cd09009">
    <property type="entry name" value="PNP-EcPNPII_like"/>
    <property type="match status" value="1"/>
</dbReference>
<dbReference type="PANTHER" id="PTHR11904">
    <property type="entry name" value="METHYLTHIOADENOSINE/PURINE NUCLEOSIDE PHOSPHORYLASE"/>
    <property type="match status" value="1"/>
</dbReference>
<evidence type="ECO:0000256" key="5">
    <source>
        <dbReference type="ARBA" id="ARBA00022679"/>
    </source>
</evidence>
<protein>
    <recommendedName>
        <fullName evidence="3">purine-nucleoside phosphorylase</fullName>
        <ecNumber evidence="3">2.4.2.1</ecNumber>
    </recommendedName>
    <alternativeName>
        <fullName evidence="6">Inosine-guanosine phosphorylase</fullName>
    </alternativeName>
</protein>
<proteinExistence type="inferred from homology"/>
<feature type="domain" description="Nucleoside phosphorylase" evidence="8">
    <location>
        <begin position="17"/>
        <end position="255"/>
    </location>
</feature>
<dbReference type="InterPro" id="IPR011268">
    <property type="entry name" value="Purine_phosphorylase"/>
</dbReference>
<keyword evidence="4 9" id="KW-0328">Glycosyltransferase</keyword>
<keyword evidence="5 9" id="KW-0808">Transferase</keyword>
<accession>A0A6J4J104</accession>
<feature type="binding site" evidence="7">
    <location>
        <begin position="74"/>
        <end position="76"/>
    </location>
    <ligand>
        <name>phosphate</name>
        <dbReference type="ChEBI" id="CHEBI:43474"/>
    </ligand>
</feature>
<dbReference type="PANTHER" id="PTHR11904:SF9">
    <property type="entry name" value="PURINE NUCLEOSIDE PHOSPHORYLASE-RELATED"/>
    <property type="match status" value="1"/>
</dbReference>
<dbReference type="SUPFAM" id="SSF53167">
    <property type="entry name" value="Purine and uridine phosphorylases"/>
    <property type="match status" value="1"/>
</dbReference>
<feature type="binding site" evidence="7">
    <location>
        <position position="180"/>
    </location>
    <ligand>
        <name>a purine D-ribonucleoside</name>
        <dbReference type="ChEBI" id="CHEBI:142355"/>
    </ligand>
</feature>
<gene>
    <name evidence="9" type="ORF">AVDCRST_MAG42-3149</name>
</gene>
<organism evidence="9">
    <name type="scientific">uncultured Chthoniobacterales bacterium</name>
    <dbReference type="NCBI Taxonomy" id="1836801"/>
    <lineage>
        <taxon>Bacteria</taxon>
        <taxon>Pseudomonadati</taxon>
        <taxon>Verrucomicrobiota</taxon>
        <taxon>Spartobacteria</taxon>
        <taxon>Chthoniobacterales</taxon>
        <taxon>environmental samples</taxon>
    </lineage>
</organism>
<dbReference type="EMBL" id="CADCTA010000107">
    <property type="protein sequence ID" value="CAA9265287.1"/>
    <property type="molecule type" value="Genomic_DNA"/>
</dbReference>
<feature type="binding site" evidence="7">
    <location>
        <position position="199"/>
    </location>
    <ligand>
        <name>phosphate</name>
        <dbReference type="ChEBI" id="CHEBI:43474"/>
    </ligand>
</feature>
<feature type="binding site" evidence="7">
    <location>
        <position position="106"/>
    </location>
    <ligand>
        <name>phosphate</name>
        <dbReference type="ChEBI" id="CHEBI:43474"/>
    </ligand>
</feature>
<dbReference type="Pfam" id="PF01048">
    <property type="entry name" value="PNP_UDP_1"/>
    <property type="match status" value="1"/>
</dbReference>